<organism evidence="1 2">
    <name type="scientific">Pseudoalteromonas piratica</name>
    <dbReference type="NCBI Taxonomy" id="1348114"/>
    <lineage>
        <taxon>Bacteria</taxon>
        <taxon>Pseudomonadati</taxon>
        <taxon>Pseudomonadota</taxon>
        <taxon>Gammaproteobacteria</taxon>
        <taxon>Alteromonadales</taxon>
        <taxon>Pseudoalteromonadaceae</taxon>
        <taxon>Pseudoalteromonas</taxon>
    </lineage>
</organism>
<accession>A0A0A7EI40</accession>
<evidence type="ECO:0000313" key="2">
    <source>
        <dbReference type="Proteomes" id="UP000030341"/>
    </source>
</evidence>
<keyword evidence="2" id="KW-1185">Reference proteome</keyword>
<dbReference type="eggNOG" id="ENOG502ZBMP">
    <property type="taxonomic scope" value="Bacteria"/>
</dbReference>
<dbReference type="OrthoDB" id="6198264at2"/>
<dbReference type="KEGG" id="pseo:OM33_11670"/>
<gene>
    <name evidence="1" type="ORF">OM33_11670</name>
</gene>
<dbReference type="EMBL" id="CP009888">
    <property type="protein sequence ID" value="AIY65731.1"/>
    <property type="molecule type" value="Genomic_DNA"/>
</dbReference>
<dbReference type="PROSITE" id="PS51257">
    <property type="entry name" value="PROKAR_LIPOPROTEIN"/>
    <property type="match status" value="1"/>
</dbReference>
<dbReference type="Proteomes" id="UP000030341">
    <property type="component" value="Chromosome 1"/>
</dbReference>
<evidence type="ECO:0000313" key="1">
    <source>
        <dbReference type="EMBL" id="AIY65731.1"/>
    </source>
</evidence>
<protein>
    <submittedName>
        <fullName evidence="1">Uncharacterized protein</fullName>
    </submittedName>
</protein>
<dbReference type="RefSeq" id="WP_038641917.1">
    <property type="nucleotide sequence ID" value="NZ_CP009888.1"/>
</dbReference>
<dbReference type="AlphaFoldDB" id="A0A0A7EI40"/>
<reference evidence="1 2" key="1">
    <citation type="submission" date="2014-11" db="EMBL/GenBank/DDBJ databases">
        <title>Complete Genome Sequence of Pseudoalteromonas sp. Strain OCN003 Isolated from Kaneohe Bay, Oahu, Hawaii.</title>
        <authorList>
            <person name="Beurmann S."/>
            <person name="Videau P."/>
            <person name="Ushijima B."/>
            <person name="Smith A.M."/>
            <person name="Aeby G.S."/>
            <person name="Callahan S.M."/>
            <person name="Belcaid M."/>
        </authorList>
    </citation>
    <scope>NUCLEOTIDE SEQUENCE [LARGE SCALE GENOMIC DNA]</scope>
    <source>
        <strain evidence="1 2">OCN003</strain>
    </source>
</reference>
<dbReference type="HOGENOM" id="CLU_719377_0_0_6"/>
<proteinExistence type="predicted"/>
<name>A0A0A7EI40_9GAMM</name>
<sequence>MKKLGLVTCILAAIAGCNSESNNTTSKPTVSTGQAGKIDEMFFQQIKRAGEHDTPWQGYQFDKVGMYLIHAEDKQVKNAYIVNAKEPIPDAVALDKSYGITVQQFNEMSVAAHDKLLAGNGLFDFYYKIKNNSYYLQKYDENAVNIKDKLTTPSIALAYHEAFHNYQQTAFKQPEGYQQLDFNSFDKYPLDEQMLTLKVMMLSLFSDLPNKTLTSEQTLTLIKQYSVLVGEMLRIDSSRTGDEKTGWIYKHALGQELYEGSALLVDTLMSRDVIASHKNKPFSLFNPLKLDQAQHGVTQISSKQEKEQFFAFNMFYDSGASIIWLLLNYGIDPKQLENGRYPYSIAKEIANLSELDRYYLLRDLKQTTLWQHAEQSAKRYSAFN</sequence>